<protein>
    <submittedName>
        <fullName evidence="1">Rha family transcriptional regulator</fullName>
    </submittedName>
</protein>
<accession>A0ABV7AWC5</accession>
<dbReference type="NCBIfam" id="TIGR02681">
    <property type="entry name" value="phage_pRha"/>
    <property type="match status" value="1"/>
</dbReference>
<sequence>MTTSQTSVPTPVTTDTTEVSVEVFKGQVTTTSLDVAKHFGKRHDNVIKAIRSLECPAEFRVLNFEETLREVPGPQGATRQEVFYRMTRDGFVLLCMGFTGKQAAQWKVAYIIAFNKMEQALRAQPAQQDERALLRFAIRTLELMRDRQTNQLPRLSTEEIVQHYLNVESLDRATPEQVKQALTFIQGQIIGEGNAAKVLPGIAGSSIAKDLLYGLLRTSHDAEILFNALYDQGLEVLASEHFKQNMAGKLAETSRQARDLLGYIASHAARDPFQHRAKH</sequence>
<dbReference type="EMBL" id="JBHRSJ010000034">
    <property type="protein sequence ID" value="MFC2973879.1"/>
    <property type="molecule type" value="Genomic_DNA"/>
</dbReference>
<name>A0ABV7AWC5_9GAMM</name>
<proteinExistence type="predicted"/>
<dbReference type="Pfam" id="PF09669">
    <property type="entry name" value="Phage_pRha"/>
    <property type="match status" value="1"/>
</dbReference>
<gene>
    <name evidence="1" type="ORF">ACFOJE_16880</name>
</gene>
<reference evidence="2" key="1">
    <citation type="journal article" date="2019" name="Int. J. Syst. Evol. Microbiol.">
        <title>The Global Catalogue of Microorganisms (GCM) 10K type strain sequencing project: providing services to taxonomists for standard genome sequencing and annotation.</title>
        <authorList>
            <consortium name="The Broad Institute Genomics Platform"/>
            <consortium name="The Broad Institute Genome Sequencing Center for Infectious Disease"/>
            <person name="Wu L."/>
            <person name="Ma J."/>
        </authorList>
    </citation>
    <scope>NUCLEOTIDE SEQUENCE [LARGE SCALE GENOMIC DNA]</scope>
    <source>
        <strain evidence="2">KCTC 62195</strain>
    </source>
</reference>
<dbReference type="InterPro" id="IPR014054">
    <property type="entry name" value="Phage_regulatory_Rha"/>
</dbReference>
<organism evidence="1 2">
    <name type="scientific">Azotobacter bryophylli</name>
    <dbReference type="NCBI Taxonomy" id="1986537"/>
    <lineage>
        <taxon>Bacteria</taxon>
        <taxon>Pseudomonadati</taxon>
        <taxon>Pseudomonadota</taxon>
        <taxon>Gammaproteobacteria</taxon>
        <taxon>Pseudomonadales</taxon>
        <taxon>Pseudomonadaceae</taxon>
        <taxon>Azotobacter</taxon>
    </lineage>
</organism>
<evidence type="ECO:0000313" key="1">
    <source>
        <dbReference type="EMBL" id="MFC2973879.1"/>
    </source>
</evidence>
<comment type="caution">
    <text evidence="1">The sequence shown here is derived from an EMBL/GenBank/DDBJ whole genome shotgun (WGS) entry which is preliminary data.</text>
</comment>
<keyword evidence="2" id="KW-1185">Reference proteome</keyword>
<dbReference type="RefSeq" id="WP_377815803.1">
    <property type="nucleotide sequence ID" value="NZ_JBHRSJ010000034.1"/>
</dbReference>
<evidence type="ECO:0000313" key="2">
    <source>
        <dbReference type="Proteomes" id="UP001595457"/>
    </source>
</evidence>
<dbReference type="Proteomes" id="UP001595457">
    <property type="component" value="Unassembled WGS sequence"/>
</dbReference>